<reference evidence="2 3" key="1">
    <citation type="journal article" date="2012" name="PLoS Pathog.">
        <title>Diverse lifestyles and strategies of plant pathogenesis encoded in the genomes of eighteen Dothideomycetes fungi.</title>
        <authorList>
            <person name="Ohm R.A."/>
            <person name="Feau N."/>
            <person name="Henrissat B."/>
            <person name="Schoch C.L."/>
            <person name="Horwitz B.A."/>
            <person name="Barry K.W."/>
            <person name="Condon B.J."/>
            <person name="Copeland A.C."/>
            <person name="Dhillon B."/>
            <person name="Glaser F."/>
            <person name="Hesse C.N."/>
            <person name="Kosti I."/>
            <person name="LaButti K."/>
            <person name="Lindquist E.A."/>
            <person name="Lucas S."/>
            <person name="Salamov A.A."/>
            <person name="Bradshaw R.E."/>
            <person name="Ciuffetti L."/>
            <person name="Hamelin R.C."/>
            <person name="Kema G.H.J."/>
            <person name="Lawrence C."/>
            <person name="Scott J.A."/>
            <person name="Spatafora J.W."/>
            <person name="Turgeon B.G."/>
            <person name="de Wit P.J.G.M."/>
            <person name="Zhong S."/>
            <person name="Goodwin S.B."/>
            <person name="Grigoriev I.V."/>
        </authorList>
    </citation>
    <scope>NUCLEOTIDE SEQUENCE [LARGE SCALE GENOMIC DNA]</scope>
    <source>
        <strain evidence="3">28A</strain>
    </source>
</reference>
<dbReference type="AlphaFoldDB" id="R0IIE8"/>
<dbReference type="OrthoDB" id="3559580at2759"/>
<keyword evidence="3" id="KW-1185">Reference proteome</keyword>
<dbReference type="Proteomes" id="UP000016935">
    <property type="component" value="Unassembled WGS sequence"/>
</dbReference>
<proteinExistence type="predicted"/>
<name>R0IIE8_EXST2</name>
<protein>
    <recommendedName>
        <fullName evidence="1">DUF6590 domain-containing protein</fullName>
    </recommendedName>
</protein>
<dbReference type="eggNOG" id="ENOG502SV73">
    <property type="taxonomic scope" value="Eukaryota"/>
</dbReference>
<dbReference type="PANTHER" id="PTHR35391">
    <property type="entry name" value="C2H2-TYPE DOMAIN-CONTAINING PROTEIN-RELATED"/>
    <property type="match status" value="1"/>
</dbReference>
<evidence type="ECO:0000313" key="2">
    <source>
        <dbReference type="EMBL" id="EOA84701.1"/>
    </source>
</evidence>
<reference evidence="2 3" key="2">
    <citation type="journal article" date="2013" name="PLoS Genet.">
        <title>Comparative genome structure, secondary metabolite, and effector coding capacity across Cochliobolus pathogens.</title>
        <authorList>
            <person name="Condon B.J."/>
            <person name="Leng Y."/>
            <person name="Wu D."/>
            <person name="Bushley K.E."/>
            <person name="Ohm R.A."/>
            <person name="Otillar R."/>
            <person name="Martin J."/>
            <person name="Schackwitz W."/>
            <person name="Grimwood J."/>
            <person name="MohdZainudin N."/>
            <person name="Xue C."/>
            <person name="Wang R."/>
            <person name="Manning V.A."/>
            <person name="Dhillon B."/>
            <person name="Tu Z.J."/>
            <person name="Steffenson B.J."/>
            <person name="Salamov A."/>
            <person name="Sun H."/>
            <person name="Lowry S."/>
            <person name="LaButti K."/>
            <person name="Han J."/>
            <person name="Copeland A."/>
            <person name="Lindquist E."/>
            <person name="Barry K."/>
            <person name="Schmutz J."/>
            <person name="Baker S.E."/>
            <person name="Ciuffetti L.M."/>
            <person name="Grigoriev I.V."/>
            <person name="Zhong S."/>
            <person name="Turgeon B.G."/>
        </authorList>
    </citation>
    <scope>NUCLEOTIDE SEQUENCE [LARGE SCALE GENOMIC DNA]</scope>
    <source>
        <strain evidence="3">28A</strain>
    </source>
</reference>
<organism evidence="2 3">
    <name type="scientific">Exserohilum turcicum (strain 28A)</name>
    <name type="common">Northern leaf blight fungus</name>
    <name type="synonym">Setosphaeria turcica</name>
    <dbReference type="NCBI Taxonomy" id="671987"/>
    <lineage>
        <taxon>Eukaryota</taxon>
        <taxon>Fungi</taxon>
        <taxon>Dikarya</taxon>
        <taxon>Ascomycota</taxon>
        <taxon>Pezizomycotina</taxon>
        <taxon>Dothideomycetes</taxon>
        <taxon>Pleosporomycetidae</taxon>
        <taxon>Pleosporales</taxon>
        <taxon>Pleosporineae</taxon>
        <taxon>Pleosporaceae</taxon>
        <taxon>Exserohilum</taxon>
    </lineage>
</organism>
<feature type="domain" description="DUF6590" evidence="1">
    <location>
        <begin position="97"/>
        <end position="263"/>
    </location>
</feature>
<dbReference type="RefSeq" id="XP_008027267.1">
    <property type="nucleotide sequence ID" value="XM_008029076.1"/>
</dbReference>
<dbReference type="GeneID" id="19396373"/>
<dbReference type="STRING" id="671987.R0IIE8"/>
<dbReference type="PANTHER" id="PTHR35391:SF5">
    <property type="entry name" value="DUF6590 DOMAIN-CONTAINING PROTEIN"/>
    <property type="match status" value="1"/>
</dbReference>
<dbReference type="InterPro" id="IPR046497">
    <property type="entry name" value="DUF6590"/>
</dbReference>
<sequence>MSQPQSEWSPEHNTYLCTQWDPQQGRFYRTKYVNGQWVFLDWLPVRRADSPHDIRERPAVHRAVEGPTIVGTYNPHMPTSNGRVERLDPSYCVRDGSFFRTGKVFSVLFSEAAGSTATPYNDSFSVVKFGEVVHSQIRRFIVISPRQGFCYAIPIFTYNGNGTKKPGLDPIAHAIAYSEGYLPSLLEGETKLEKEPICKSFRYRFLCNQALTSRTNLGITMTPNVPPLVTASRIFFGIHHPIQHNVKVKDVGKVHPDDITNLLDYWNMHNPVISA</sequence>
<dbReference type="Pfam" id="PF20233">
    <property type="entry name" value="DUF6590"/>
    <property type="match status" value="1"/>
</dbReference>
<dbReference type="HOGENOM" id="CLU_094273_0_0_1"/>
<accession>R0IIE8</accession>
<evidence type="ECO:0000313" key="3">
    <source>
        <dbReference type="Proteomes" id="UP000016935"/>
    </source>
</evidence>
<evidence type="ECO:0000259" key="1">
    <source>
        <dbReference type="Pfam" id="PF20233"/>
    </source>
</evidence>
<dbReference type="EMBL" id="KB908703">
    <property type="protein sequence ID" value="EOA84701.1"/>
    <property type="molecule type" value="Genomic_DNA"/>
</dbReference>
<gene>
    <name evidence="2" type="ORF">SETTUDRAFT_136688</name>
</gene>